<dbReference type="Proteomes" id="UP000316292">
    <property type="component" value="Unassembled WGS sequence"/>
</dbReference>
<dbReference type="PROSITE" id="PS51510">
    <property type="entry name" value="PHOSPHAGEN_KINASE_C"/>
    <property type="match status" value="1"/>
</dbReference>
<dbReference type="AlphaFoldDB" id="A0A538SDF8"/>
<dbReference type="EMBL" id="VBOR01000057">
    <property type="protein sequence ID" value="TMQ49405.1"/>
    <property type="molecule type" value="Genomic_DNA"/>
</dbReference>
<feature type="binding site" evidence="5 6">
    <location>
        <position position="89"/>
    </location>
    <ligand>
        <name>ATP</name>
        <dbReference type="ChEBI" id="CHEBI:30616"/>
    </ligand>
</feature>
<keyword evidence="2 5" id="KW-0547">Nucleotide-binding</keyword>
<comment type="catalytic activity">
    <reaction evidence="5">
        <text>L-arginyl-[protein] + ATP = N(omega)-phospho-L-arginyl-[protein] + ADP + H(+)</text>
        <dbReference type="Rhea" id="RHEA:43384"/>
        <dbReference type="Rhea" id="RHEA-COMP:10532"/>
        <dbReference type="Rhea" id="RHEA-COMP:10533"/>
        <dbReference type="ChEBI" id="CHEBI:15378"/>
        <dbReference type="ChEBI" id="CHEBI:29965"/>
        <dbReference type="ChEBI" id="CHEBI:30616"/>
        <dbReference type="ChEBI" id="CHEBI:83226"/>
        <dbReference type="ChEBI" id="CHEBI:456216"/>
        <dbReference type="EC" id="2.7.14.1"/>
    </reaction>
</comment>
<feature type="domain" description="Phosphagen kinase C-terminal" evidence="8">
    <location>
        <begin position="23"/>
        <end position="252"/>
    </location>
</feature>
<dbReference type="InterPro" id="IPR000749">
    <property type="entry name" value="ATP-guanido_PTrfase"/>
</dbReference>
<dbReference type="PANTHER" id="PTHR11547:SF38">
    <property type="entry name" value="ARGININE KINASE 1-RELATED"/>
    <property type="match status" value="1"/>
</dbReference>
<feature type="binding site" evidence="6">
    <location>
        <begin position="205"/>
        <end position="210"/>
    </location>
    <ligand>
        <name>ATP</name>
        <dbReference type="ChEBI" id="CHEBI:30616"/>
    </ligand>
</feature>
<proteinExistence type="inferred from homology"/>
<comment type="caution">
    <text evidence="9">The sequence shown here is derived from an EMBL/GenBank/DDBJ whole genome shotgun (WGS) entry which is preliminary data.</text>
</comment>
<evidence type="ECO:0000256" key="6">
    <source>
        <dbReference type="PROSITE-ProRule" id="PRU00843"/>
    </source>
</evidence>
<evidence type="ECO:0000313" key="10">
    <source>
        <dbReference type="Proteomes" id="UP000316292"/>
    </source>
</evidence>
<evidence type="ECO:0000256" key="2">
    <source>
        <dbReference type="ARBA" id="ARBA00022741"/>
    </source>
</evidence>
<sequence length="359" mass="39750">MKLTGLSTSLGRWLDGSGPASDVVLSTRVRLARNLSGVPFTHRAREEQLVMVYSSVLSAVRKTPALTQSLALEMRELTPLDRQFLVERHLISNDLADNGKLRGLLVLPDESISAMVNEEDHLRLQALASGFQLRAAWESVNAIDDELAQDLDYAFSDELGYLTACPTNVGTGMRASVLIHLPSLVLTKQIGRVLQGITQVGLAVRGFYGEGSQIMGNFFQISNQTTLGQNERETIDSLERVTKQIIDSEQRARDELLKDARVQIEDKIWRAYGTLRHSRVISSQEVVNLSSAVRFGVALRIEGLASVQTLNELLVRSQPAHLQVRAGRELEQRERNILRAEYIRGLLGEGGSVPVSRSN</sequence>
<dbReference type="InterPro" id="IPR014746">
    <property type="entry name" value="Gln_synth/guanido_kin_cat_dom"/>
</dbReference>
<feature type="binding site" evidence="6">
    <location>
        <begin position="174"/>
        <end position="178"/>
    </location>
    <ligand>
        <name>ATP</name>
        <dbReference type="ChEBI" id="CHEBI:30616"/>
    </ligand>
</feature>
<gene>
    <name evidence="5" type="primary">mcsB</name>
    <name evidence="9" type="ORF">E6K71_04895</name>
</gene>
<dbReference type="NCBIfam" id="NF002194">
    <property type="entry name" value="PRK01059.1-4"/>
    <property type="match status" value="1"/>
</dbReference>
<dbReference type="GO" id="GO:0004111">
    <property type="term" value="F:creatine kinase activity"/>
    <property type="evidence" value="ECO:0007669"/>
    <property type="project" value="InterPro"/>
</dbReference>
<dbReference type="Pfam" id="PF00217">
    <property type="entry name" value="ATP-gua_Ptrans"/>
    <property type="match status" value="1"/>
</dbReference>
<feature type="binding site" evidence="5 6">
    <location>
        <begin position="26"/>
        <end position="30"/>
    </location>
    <ligand>
        <name>ATP</name>
        <dbReference type="ChEBI" id="CHEBI:30616"/>
    </ligand>
</feature>
<dbReference type="EC" id="2.7.14.1" evidence="5"/>
<evidence type="ECO:0000256" key="7">
    <source>
        <dbReference type="RuleBase" id="RU000505"/>
    </source>
</evidence>
<protein>
    <recommendedName>
        <fullName evidence="5">Protein-arginine kinase</fullName>
        <ecNumber evidence="5">2.7.14.1</ecNumber>
    </recommendedName>
</protein>
<dbReference type="GO" id="GO:0005615">
    <property type="term" value="C:extracellular space"/>
    <property type="evidence" value="ECO:0007669"/>
    <property type="project" value="TreeGrafter"/>
</dbReference>
<dbReference type="InterPro" id="IPR023660">
    <property type="entry name" value="Arg_Kinase"/>
</dbReference>
<evidence type="ECO:0000256" key="3">
    <source>
        <dbReference type="ARBA" id="ARBA00022777"/>
    </source>
</evidence>
<dbReference type="GO" id="GO:1990424">
    <property type="term" value="F:protein arginine kinase activity"/>
    <property type="evidence" value="ECO:0007669"/>
    <property type="project" value="UniProtKB-EC"/>
</dbReference>
<dbReference type="SUPFAM" id="SSF55931">
    <property type="entry name" value="Glutamine synthetase/guanido kinase"/>
    <property type="match status" value="1"/>
</dbReference>
<dbReference type="GO" id="GO:0046314">
    <property type="term" value="P:phosphocreatine biosynthetic process"/>
    <property type="evidence" value="ECO:0007669"/>
    <property type="project" value="InterPro"/>
</dbReference>
<dbReference type="GO" id="GO:0005524">
    <property type="term" value="F:ATP binding"/>
    <property type="evidence" value="ECO:0007669"/>
    <property type="project" value="UniProtKB-UniRule"/>
</dbReference>
<dbReference type="PROSITE" id="PS00112">
    <property type="entry name" value="PHOSPHAGEN_KINASE"/>
    <property type="match status" value="1"/>
</dbReference>
<name>A0A538SDF8_UNCEI</name>
<dbReference type="HAMAP" id="MF_00602">
    <property type="entry name" value="Prot_Arg_kinase"/>
    <property type="match status" value="1"/>
</dbReference>
<dbReference type="Gene3D" id="3.30.590.10">
    <property type="entry name" value="Glutamine synthetase/guanido kinase, catalytic domain"/>
    <property type="match status" value="1"/>
</dbReference>
<evidence type="ECO:0000256" key="1">
    <source>
        <dbReference type="ARBA" id="ARBA00022679"/>
    </source>
</evidence>
<evidence type="ECO:0000256" key="4">
    <source>
        <dbReference type="ARBA" id="ARBA00022840"/>
    </source>
</evidence>
<dbReference type="CDD" id="cd07930">
    <property type="entry name" value="bacterial_phosphagen_kinase"/>
    <property type="match status" value="1"/>
</dbReference>
<comment type="function">
    <text evidence="5">Catalyzes the specific phosphorylation of arginine residues in proteins.</text>
</comment>
<organism evidence="9 10">
    <name type="scientific">Eiseniibacteriota bacterium</name>
    <dbReference type="NCBI Taxonomy" id="2212470"/>
    <lineage>
        <taxon>Bacteria</taxon>
        <taxon>Candidatus Eiseniibacteriota</taxon>
    </lineage>
</organism>
<keyword evidence="3 5" id="KW-0418">Kinase</keyword>
<evidence type="ECO:0000313" key="9">
    <source>
        <dbReference type="EMBL" id="TMQ49405.1"/>
    </source>
</evidence>
<evidence type="ECO:0000259" key="8">
    <source>
        <dbReference type="PROSITE" id="PS51510"/>
    </source>
</evidence>
<dbReference type="InterPro" id="IPR022415">
    <property type="entry name" value="ATP-guanido_PTrfase_AS"/>
</dbReference>
<comment type="caution">
    <text evidence="5">Lacks conserved residue(s) required for the propagation of feature annotation.</text>
</comment>
<accession>A0A538SDF8</accession>
<dbReference type="PANTHER" id="PTHR11547">
    <property type="entry name" value="ARGININE OR CREATINE KINASE"/>
    <property type="match status" value="1"/>
</dbReference>
<keyword evidence="4 5" id="KW-0067">ATP-binding</keyword>
<reference evidence="9 10" key="1">
    <citation type="journal article" date="2019" name="Nat. Microbiol.">
        <title>Mediterranean grassland soil C-N compound turnover is dependent on rainfall and depth, and is mediated by genomically divergent microorganisms.</title>
        <authorList>
            <person name="Diamond S."/>
            <person name="Andeer P.F."/>
            <person name="Li Z."/>
            <person name="Crits-Christoph A."/>
            <person name="Burstein D."/>
            <person name="Anantharaman K."/>
            <person name="Lane K.R."/>
            <person name="Thomas B.C."/>
            <person name="Pan C."/>
            <person name="Northen T.R."/>
            <person name="Banfield J.F."/>
        </authorList>
    </citation>
    <scope>NUCLEOTIDE SEQUENCE [LARGE SCALE GENOMIC DNA]</scope>
    <source>
        <strain evidence="9">WS_1</strain>
    </source>
</reference>
<feature type="binding site" evidence="5 6">
    <location>
        <position position="123"/>
    </location>
    <ligand>
        <name>ATP</name>
        <dbReference type="ChEBI" id="CHEBI:30616"/>
    </ligand>
</feature>
<comment type="similarity">
    <text evidence="5 6 7">Belongs to the ATP:guanido phosphotransferase family.</text>
</comment>
<evidence type="ECO:0000256" key="5">
    <source>
        <dbReference type="HAMAP-Rule" id="MF_00602"/>
    </source>
</evidence>
<keyword evidence="1 5" id="KW-0808">Transferase</keyword>
<dbReference type="InterPro" id="IPR022414">
    <property type="entry name" value="ATP-guanido_PTrfase_cat"/>
</dbReference>